<evidence type="ECO:0000256" key="1">
    <source>
        <dbReference type="SAM" id="MobiDB-lite"/>
    </source>
</evidence>
<dbReference type="InterPro" id="IPR004155">
    <property type="entry name" value="PBS_lyase_HEAT"/>
</dbReference>
<organism evidence="2 3">
    <name type="scientific">Gemmatimonas aurantiaca (strain DSM 14586 / JCM 11422 / NBRC 100505 / T-27)</name>
    <dbReference type="NCBI Taxonomy" id="379066"/>
    <lineage>
        <taxon>Bacteria</taxon>
        <taxon>Pseudomonadati</taxon>
        <taxon>Gemmatimonadota</taxon>
        <taxon>Gemmatimonadia</taxon>
        <taxon>Gemmatimonadales</taxon>
        <taxon>Gemmatimonadaceae</taxon>
        <taxon>Gemmatimonas</taxon>
    </lineage>
</organism>
<dbReference type="EMBL" id="AP009153">
    <property type="protein sequence ID" value="BAH38764.1"/>
    <property type="molecule type" value="Genomic_DNA"/>
</dbReference>
<feature type="region of interest" description="Disordered" evidence="1">
    <location>
        <begin position="140"/>
        <end position="163"/>
    </location>
</feature>
<dbReference type="Proteomes" id="UP000002209">
    <property type="component" value="Chromosome"/>
</dbReference>
<name>C1A954_GEMAT</name>
<dbReference type="InterPro" id="IPR011989">
    <property type="entry name" value="ARM-like"/>
</dbReference>
<reference evidence="3" key="1">
    <citation type="submission" date="2006-03" db="EMBL/GenBank/DDBJ databases">
        <title>Complete genome sequence of Gemmatimonas aurantiaca T-27 that represents a novel phylum Gemmatimonadetes.</title>
        <authorList>
            <person name="Takasaki K."/>
            <person name="Ichikawa N."/>
            <person name="Miura H."/>
            <person name="Matsushita S."/>
            <person name="Watanabe Y."/>
            <person name="Oguchi A."/>
            <person name="Ankai A."/>
            <person name="Yashiro I."/>
            <person name="Takahashi M."/>
            <person name="Terui Y."/>
            <person name="Fukui S."/>
            <person name="Yokoyama H."/>
            <person name="Tanikawa S."/>
            <person name="Hanada S."/>
            <person name="Kamagata Y."/>
            <person name="Fujita N."/>
        </authorList>
    </citation>
    <scope>NUCLEOTIDE SEQUENCE [LARGE SCALE GENOMIC DNA]</scope>
    <source>
        <strain evidence="3">T-27 / DSM 14586 / JCM 11422 / NBRC 100505</strain>
    </source>
</reference>
<dbReference type="Pfam" id="PF13646">
    <property type="entry name" value="HEAT_2"/>
    <property type="match status" value="1"/>
</dbReference>
<dbReference type="KEGG" id="gau:GAU_1722"/>
<gene>
    <name evidence="2" type="ordered locus">GAU_1722</name>
</gene>
<dbReference type="Gene3D" id="1.25.10.10">
    <property type="entry name" value="Leucine-rich Repeat Variant"/>
    <property type="match status" value="2"/>
</dbReference>
<dbReference type="InterPro" id="IPR016024">
    <property type="entry name" value="ARM-type_fold"/>
</dbReference>
<evidence type="ECO:0008006" key="4">
    <source>
        <dbReference type="Google" id="ProtNLM"/>
    </source>
</evidence>
<protein>
    <recommendedName>
        <fullName evidence="4">HEAT repeat domain-containing protein</fullName>
    </recommendedName>
</protein>
<dbReference type="AlphaFoldDB" id="C1A954"/>
<dbReference type="SMART" id="SM00567">
    <property type="entry name" value="EZ_HEAT"/>
    <property type="match status" value="2"/>
</dbReference>
<accession>C1A954</accession>
<dbReference type="STRING" id="379066.GAU_1722"/>
<dbReference type="HOGENOM" id="CLU_030483_0_0_0"/>
<sequence>MQLYLPNNPARGQSLELARTAFAKIWAHESVLELQVQEASFLWEGRTVFQDADRGTESLPWLMHRDGLRAMAFQPGCEQQDLEALLSLLQRARAAANDDDDLVTMLWVADLGHVTYRYVDVGNAAEPMLMSSGDRPGVASFAPGQAPLAVPPAETQPPGEGPPGMVRVENFDTTLYFLDQRETAYLQDELRREYTEDQRRLVLASLFDILETRPEEEAQREVLGILDQLVIEFLTLGDYELVAYVLREAATTARRPQLGPALVQSLEALPGRLSEPQVVAQLLHALDESRRTPVASLLEGLFTELRAEALEPLVSWLGGASASPARASIERASLRLAGAHTAELNRLLEHPKEAVVRGALRLVAQLGTAAAVPGLARLLRVAEAQIRAEAVGVLADIGSPSALQALERAIDDADRDVRVATYRAIGTRKHGGALPRLLDAIRRKETRSADLGEKMALFEAFGSLCGNSGVNELDTLLNARGLLGAKENAEIRACAARALGLIGTPMAMGSLQRAADTKDLVVRNAVARAMRGGQ</sequence>
<dbReference type="SUPFAM" id="SSF48371">
    <property type="entry name" value="ARM repeat"/>
    <property type="match status" value="1"/>
</dbReference>
<keyword evidence="3" id="KW-1185">Reference proteome</keyword>
<dbReference type="eggNOG" id="COG1413">
    <property type="taxonomic scope" value="Bacteria"/>
</dbReference>
<evidence type="ECO:0000313" key="2">
    <source>
        <dbReference type="EMBL" id="BAH38764.1"/>
    </source>
</evidence>
<proteinExistence type="predicted"/>
<evidence type="ECO:0000313" key="3">
    <source>
        <dbReference type="Proteomes" id="UP000002209"/>
    </source>
</evidence>